<gene>
    <name evidence="3" type="ORF">SAMN05444274_10434</name>
</gene>
<dbReference type="PANTHER" id="PTHR12110:SF41">
    <property type="entry name" value="INOSOSE DEHYDRATASE"/>
    <property type="match status" value="1"/>
</dbReference>
<dbReference type="SUPFAM" id="SSF51658">
    <property type="entry name" value="Xylose isomerase-like"/>
    <property type="match status" value="1"/>
</dbReference>
<dbReference type="OrthoDB" id="2561798at2"/>
<dbReference type="STRING" id="1484053.SAMN05444274_10434"/>
<feature type="chain" id="PRO_5013336333" evidence="1">
    <location>
        <begin position="29"/>
        <end position="319"/>
    </location>
</feature>
<evidence type="ECO:0000259" key="2">
    <source>
        <dbReference type="Pfam" id="PF01261"/>
    </source>
</evidence>
<dbReference type="Proteomes" id="UP000184164">
    <property type="component" value="Unassembled WGS sequence"/>
</dbReference>
<dbReference type="InterPro" id="IPR036237">
    <property type="entry name" value="Xyl_isomerase-like_sf"/>
</dbReference>
<name>A0A1M4ZRT5_9BACT</name>
<dbReference type="InterPro" id="IPR013022">
    <property type="entry name" value="Xyl_isomerase-like_TIM-brl"/>
</dbReference>
<dbReference type="InterPro" id="IPR050312">
    <property type="entry name" value="IolE/XylAMocC-like"/>
</dbReference>
<evidence type="ECO:0000313" key="4">
    <source>
        <dbReference type="Proteomes" id="UP000184164"/>
    </source>
</evidence>
<dbReference type="PANTHER" id="PTHR12110">
    <property type="entry name" value="HYDROXYPYRUVATE ISOMERASE"/>
    <property type="match status" value="1"/>
</dbReference>
<keyword evidence="1" id="KW-0732">Signal</keyword>
<dbReference type="GO" id="GO:0016853">
    <property type="term" value="F:isomerase activity"/>
    <property type="evidence" value="ECO:0007669"/>
    <property type="project" value="UniProtKB-KW"/>
</dbReference>
<dbReference type="Gene3D" id="3.20.20.150">
    <property type="entry name" value="Divalent-metal-dependent TIM barrel enzymes"/>
    <property type="match status" value="1"/>
</dbReference>
<dbReference type="InterPro" id="IPR006311">
    <property type="entry name" value="TAT_signal"/>
</dbReference>
<proteinExistence type="predicted"/>
<dbReference type="Pfam" id="PF01261">
    <property type="entry name" value="AP_endonuc_2"/>
    <property type="match status" value="1"/>
</dbReference>
<protein>
    <submittedName>
        <fullName evidence="3">Sugar phosphate isomerase/epimerase</fullName>
    </submittedName>
</protein>
<feature type="domain" description="Xylose isomerase-like TIM barrel" evidence="2">
    <location>
        <begin position="63"/>
        <end position="279"/>
    </location>
</feature>
<dbReference type="AlphaFoldDB" id="A0A1M4ZRT5"/>
<keyword evidence="4" id="KW-1185">Reference proteome</keyword>
<feature type="signal peptide" evidence="1">
    <location>
        <begin position="1"/>
        <end position="28"/>
    </location>
</feature>
<sequence length="319" mass="35464">MRMPYNRRKFIKGMAVAAAGIPFSGALAAGAGSMEKSRYPISFFTKPLDTYELEFMSESLAMAGVDGFDLTVRPRGRVIPERVQDDLPRVIETGRKHGLSTEMMVTAITDAEDAFSKKILTTAAQFGVKHYRLGYYDYDFATGIPKSLEQIKRKLSALAAINGEAGIQGGYQNHSGIRVGAAMWDVWELINAKPVCIISSQFDIRHAVTEASASWVIALQLLHKHIGSLAIKDFVWKVENGKARVVSTPLGEGIVDFDRFFGMVKDLKIAAPITLHAEYPLLTRDEENLSLLEQQKILVAKLKKDVDFISTYLEKYQLV</sequence>
<organism evidence="3 4">
    <name type="scientific">Mariniphaga anaerophila</name>
    <dbReference type="NCBI Taxonomy" id="1484053"/>
    <lineage>
        <taxon>Bacteria</taxon>
        <taxon>Pseudomonadati</taxon>
        <taxon>Bacteroidota</taxon>
        <taxon>Bacteroidia</taxon>
        <taxon>Marinilabiliales</taxon>
        <taxon>Prolixibacteraceae</taxon>
        <taxon>Mariniphaga</taxon>
    </lineage>
</organism>
<dbReference type="EMBL" id="FQUM01000004">
    <property type="protein sequence ID" value="SHF20492.1"/>
    <property type="molecule type" value="Genomic_DNA"/>
</dbReference>
<dbReference type="PROSITE" id="PS51318">
    <property type="entry name" value="TAT"/>
    <property type="match status" value="1"/>
</dbReference>
<accession>A0A1M4ZRT5</accession>
<keyword evidence="3" id="KW-0413">Isomerase</keyword>
<reference evidence="3 4" key="1">
    <citation type="submission" date="2016-11" db="EMBL/GenBank/DDBJ databases">
        <authorList>
            <person name="Jaros S."/>
            <person name="Januszkiewicz K."/>
            <person name="Wedrychowicz H."/>
        </authorList>
    </citation>
    <scope>NUCLEOTIDE SEQUENCE [LARGE SCALE GENOMIC DNA]</scope>
    <source>
        <strain evidence="3 4">DSM 26910</strain>
    </source>
</reference>
<evidence type="ECO:0000256" key="1">
    <source>
        <dbReference type="SAM" id="SignalP"/>
    </source>
</evidence>
<evidence type="ECO:0000313" key="3">
    <source>
        <dbReference type="EMBL" id="SHF20492.1"/>
    </source>
</evidence>